<gene>
    <name evidence="2" type="ORF">IM811_002721</name>
</gene>
<accession>A0A8H7N597</accession>
<organism evidence="2 3">
    <name type="scientific">Bionectria ochroleuca</name>
    <name type="common">Gliocladium roseum</name>
    <dbReference type="NCBI Taxonomy" id="29856"/>
    <lineage>
        <taxon>Eukaryota</taxon>
        <taxon>Fungi</taxon>
        <taxon>Dikarya</taxon>
        <taxon>Ascomycota</taxon>
        <taxon>Pezizomycotina</taxon>
        <taxon>Sordariomycetes</taxon>
        <taxon>Hypocreomycetidae</taxon>
        <taxon>Hypocreales</taxon>
        <taxon>Bionectriaceae</taxon>
        <taxon>Clonostachys</taxon>
    </lineage>
</organism>
<proteinExistence type="predicted"/>
<dbReference type="EMBL" id="JADCTT010000010">
    <property type="protein sequence ID" value="KAF9747387.1"/>
    <property type="molecule type" value="Genomic_DNA"/>
</dbReference>
<keyword evidence="1" id="KW-1133">Transmembrane helix</keyword>
<dbReference type="AlphaFoldDB" id="A0A8H7N597"/>
<name>A0A8H7N597_BIOOC</name>
<feature type="transmembrane region" description="Helical" evidence="1">
    <location>
        <begin position="35"/>
        <end position="55"/>
    </location>
</feature>
<keyword evidence="1" id="KW-0812">Transmembrane</keyword>
<evidence type="ECO:0000313" key="2">
    <source>
        <dbReference type="EMBL" id="KAF9747387.1"/>
    </source>
</evidence>
<evidence type="ECO:0000256" key="1">
    <source>
        <dbReference type="SAM" id="Phobius"/>
    </source>
</evidence>
<sequence length="123" mass="13775">MPISFFILQLTDHPLLCWLQPRHASEIASLGTWHIPPLPLIFTTICLLLFLRFLSSSLSVPPLSSRPALAPALALALALYSSLSASHVVVTLMRDYFYWAAVYWASTERKRELKPSIANLSPK</sequence>
<comment type="caution">
    <text evidence="2">The sequence shown here is derived from an EMBL/GenBank/DDBJ whole genome shotgun (WGS) entry which is preliminary data.</text>
</comment>
<dbReference type="Proteomes" id="UP000616885">
    <property type="component" value="Unassembled WGS sequence"/>
</dbReference>
<feature type="transmembrane region" description="Helical" evidence="1">
    <location>
        <begin position="67"/>
        <end position="90"/>
    </location>
</feature>
<reference evidence="2" key="1">
    <citation type="submission" date="2020-10" db="EMBL/GenBank/DDBJ databases">
        <title>High-Quality Genome Resource of Clonostachys rosea strain S41 by Oxford Nanopore Long-Read Sequencing.</title>
        <authorList>
            <person name="Wang H."/>
        </authorList>
    </citation>
    <scope>NUCLEOTIDE SEQUENCE</scope>
    <source>
        <strain evidence="2">S41</strain>
    </source>
</reference>
<keyword evidence="1" id="KW-0472">Membrane</keyword>
<protein>
    <submittedName>
        <fullName evidence="2">Uncharacterized protein</fullName>
    </submittedName>
</protein>
<evidence type="ECO:0000313" key="3">
    <source>
        <dbReference type="Proteomes" id="UP000616885"/>
    </source>
</evidence>